<evidence type="ECO:0000256" key="1">
    <source>
        <dbReference type="SAM" id="Phobius"/>
    </source>
</evidence>
<proteinExistence type="predicted"/>
<keyword evidence="1" id="KW-0472">Membrane</keyword>
<name>A0A9X2FFP6_9BACT</name>
<dbReference type="InterPro" id="IPR025241">
    <property type="entry name" value="DUF4190"/>
</dbReference>
<dbReference type="Proteomes" id="UP001155241">
    <property type="component" value="Unassembled WGS sequence"/>
</dbReference>
<feature type="transmembrane region" description="Helical" evidence="1">
    <location>
        <begin position="58"/>
        <end position="81"/>
    </location>
</feature>
<keyword evidence="1" id="KW-0812">Transmembrane</keyword>
<reference evidence="3" key="1">
    <citation type="submission" date="2022-06" db="EMBL/GenBank/DDBJ databases">
        <title>Aeoliella straminimaris, a novel planctomycete from sediments.</title>
        <authorList>
            <person name="Vitorino I.R."/>
            <person name="Lage O.M."/>
        </authorList>
    </citation>
    <scope>NUCLEOTIDE SEQUENCE</scope>
    <source>
        <strain evidence="3">ICT_H6.2</strain>
    </source>
</reference>
<keyword evidence="1" id="KW-1133">Transmembrane helix</keyword>
<dbReference type="RefSeq" id="WP_252855278.1">
    <property type="nucleotide sequence ID" value="NZ_JAMXLR010000089.1"/>
</dbReference>
<dbReference type="Pfam" id="PF13828">
    <property type="entry name" value="DUF4190"/>
    <property type="match status" value="1"/>
</dbReference>
<evidence type="ECO:0000259" key="2">
    <source>
        <dbReference type="Pfam" id="PF13828"/>
    </source>
</evidence>
<gene>
    <name evidence="3" type="ORF">NG895_24985</name>
</gene>
<protein>
    <submittedName>
        <fullName evidence="3">DUF4190 domain-containing protein</fullName>
    </submittedName>
</protein>
<dbReference type="EMBL" id="JAMXLR010000089">
    <property type="protein sequence ID" value="MCO6047167.1"/>
    <property type="molecule type" value="Genomic_DNA"/>
</dbReference>
<dbReference type="AlphaFoldDB" id="A0A9X2FFP6"/>
<organism evidence="3 4">
    <name type="scientific">Aeoliella straminimaris</name>
    <dbReference type="NCBI Taxonomy" id="2954799"/>
    <lineage>
        <taxon>Bacteria</taxon>
        <taxon>Pseudomonadati</taxon>
        <taxon>Planctomycetota</taxon>
        <taxon>Planctomycetia</taxon>
        <taxon>Pirellulales</taxon>
        <taxon>Lacipirellulaceae</taxon>
        <taxon>Aeoliella</taxon>
    </lineage>
</organism>
<comment type="caution">
    <text evidence="3">The sequence shown here is derived from an EMBL/GenBank/DDBJ whole genome shotgun (WGS) entry which is preliminary data.</text>
</comment>
<accession>A0A9X2FFP6</accession>
<sequence length="131" mass="14154">MSDATKTCPICGETIRDVAVKCRYCGEYLDPELRRKHNRPSGVDSAVMPVGRPVSAIAAGYLGLFAFMPLIGFFAGLLAIICGFQALKEIKQDPSLLGKGRAWFGIIVGIPFTLLWGVLFIVFIAGMIADT</sequence>
<evidence type="ECO:0000313" key="3">
    <source>
        <dbReference type="EMBL" id="MCO6047167.1"/>
    </source>
</evidence>
<evidence type="ECO:0000313" key="4">
    <source>
        <dbReference type="Proteomes" id="UP001155241"/>
    </source>
</evidence>
<feature type="domain" description="DUF4190" evidence="2">
    <location>
        <begin position="56"/>
        <end position="119"/>
    </location>
</feature>
<feature type="transmembrane region" description="Helical" evidence="1">
    <location>
        <begin position="102"/>
        <end position="129"/>
    </location>
</feature>
<keyword evidence="4" id="KW-1185">Reference proteome</keyword>